<comment type="caution">
    <text evidence="1">The sequence shown here is derived from an EMBL/GenBank/DDBJ whole genome shotgun (WGS) entry which is preliminary data.</text>
</comment>
<protein>
    <submittedName>
        <fullName evidence="1">Uncharacterized protein</fullName>
    </submittedName>
</protein>
<evidence type="ECO:0000313" key="1">
    <source>
        <dbReference type="EMBL" id="KAI9510253.1"/>
    </source>
</evidence>
<sequence length="225" mass="23631">MYKCLSLHLDYHVVFTTAVKILLQSPGDIWWEQEIGPPDQDPQGLDDNWFYSAPAKTFEPEGAWLPELWESPQSSIASAIAAVPSPSPTLPPSSGPTCHHHHLCISHHHHCHHLCTLSLHTCLSTASPFPSLLPVLPTEAVALIVPVLPAVTTAPAPTTATSLLASAYPAVIFALSIAPAISAASVSLTVLATISVPAAPGATAQIADQVTPLACSRLVEIDTGS</sequence>
<gene>
    <name evidence="1" type="ORF">F5148DRAFT_1282144</name>
</gene>
<dbReference type="EMBL" id="JAGFNK010000046">
    <property type="protein sequence ID" value="KAI9510253.1"/>
    <property type="molecule type" value="Genomic_DNA"/>
</dbReference>
<evidence type="ECO:0000313" key="2">
    <source>
        <dbReference type="Proteomes" id="UP001207468"/>
    </source>
</evidence>
<proteinExistence type="predicted"/>
<name>A0ACC0UF42_9AGAM</name>
<keyword evidence="2" id="KW-1185">Reference proteome</keyword>
<accession>A0ACC0UF42</accession>
<organism evidence="1 2">
    <name type="scientific">Russula earlei</name>
    <dbReference type="NCBI Taxonomy" id="71964"/>
    <lineage>
        <taxon>Eukaryota</taxon>
        <taxon>Fungi</taxon>
        <taxon>Dikarya</taxon>
        <taxon>Basidiomycota</taxon>
        <taxon>Agaricomycotina</taxon>
        <taxon>Agaricomycetes</taxon>
        <taxon>Russulales</taxon>
        <taxon>Russulaceae</taxon>
        <taxon>Russula</taxon>
    </lineage>
</organism>
<dbReference type="Proteomes" id="UP001207468">
    <property type="component" value="Unassembled WGS sequence"/>
</dbReference>
<reference evidence="1" key="1">
    <citation type="submission" date="2021-03" db="EMBL/GenBank/DDBJ databases">
        <title>Evolutionary priming and transition to the ectomycorrhizal habit in an iconic lineage of mushroom-forming fungi: is preadaptation a requirement?</title>
        <authorList>
            <consortium name="DOE Joint Genome Institute"/>
            <person name="Looney B.P."/>
            <person name="Miyauchi S."/>
            <person name="Morin E."/>
            <person name="Drula E."/>
            <person name="Courty P.E."/>
            <person name="Chicoki N."/>
            <person name="Fauchery L."/>
            <person name="Kohler A."/>
            <person name="Kuo A."/>
            <person name="LaButti K."/>
            <person name="Pangilinan J."/>
            <person name="Lipzen A."/>
            <person name="Riley R."/>
            <person name="Andreopoulos W."/>
            <person name="He G."/>
            <person name="Johnson J."/>
            <person name="Barry K.W."/>
            <person name="Grigoriev I.V."/>
            <person name="Nagy L."/>
            <person name="Hibbett D."/>
            <person name="Henrissat B."/>
            <person name="Matheny P.B."/>
            <person name="Labbe J."/>
            <person name="Martin A.F."/>
        </authorList>
    </citation>
    <scope>NUCLEOTIDE SEQUENCE</scope>
    <source>
        <strain evidence="1">BPL698</strain>
    </source>
</reference>